<gene>
    <name evidence="3" type="ORF">SAMN02743940_2498</name>
</gene>
<dbReference type="Pfam" id="PF01464">
    <property type="entry name" value="SLT"/>
    <property type="match status" value="1"/>
</dbReference>
<evidence type="ECO:0000313" key="4">
    <source>
        <dbReference type="Proteomes" id="UP000185062"/>
    </source>
</evidence>
<dbReference type="InterPro" id="IPR023346">
    <property type="entry name" value="Lysozyme-like_dom_sf"/>
</dbReference>
<dbReference type="CDD" id="cd00254">
    <property type="entry name" value="LT-like"/>
    <property type="match status" value="1"/>
</dbReference>
<sequence>MDYFKFLMFLCGFIWWNDVVGETTRSSRMISESSSISEYSETLFSLAVKYEHGEGVPQDKLKAIELYCEAAQLGYADALYALGWVYANGRGVSRNNNVAAQLFTMAAAQGHTHAQQMMHYISLSSESILPPCLETASIETEKKGERVYSNGPIYKLVHKLAPYYEIDPRLVMAVISIESGFDVQAQSPKNAQGLMQLIPATAERFQVKNTFDAEDNIRGGMAYLRWLLAFFKGNVALVAAAYNAGEGAVEKYRGIPPYPETQDYVHKIKSRYKKTTHPYQLNIVNRYSFVTLSANDSD</sequence>
<dbReference type="Gene3D" id="1.10.530.10">
    <property type="match status" value="1"/>
</dbReference>
<dbReference type="PANTHER" id="PTHR37423">
    <property type="entry name" value="SOLUBLE LYTIC MUREIN TRANSGLYCOSYLASE-RELATED"/>
    <property type="match status" value="1"/>
</dbReference>
<dbReference type="SUPFAM" id="SSF81901">
    <property type="entry name" value="HCP-like"/>
    <property type="match status" value="1"/>
</dbReference>
<feature type="domain" description="Transglycosylase SLT" evidence="2">
    <location>
        <begin position="159"/>
        <end position="255"/>
    </location>
</feature>
<dbReference type="Proteomes" id="UP000185062">
    <property type="component" value="Unassembled WGS sequence"/>
</dbReference>
<protein>
    <submittedName>
        <fullName evidence="3">Sel1 repeat-containing protein</fullName>
    </submittedName>
</protein>
<dbReference type="AlphaFoldDB" id="A0A1N6JCW1"/>
<dbReference type="eggNOG" id="COG0790">
    <property type="taxonomic scope" value="Bacteria"/>
</dbReference>
<dbReference type="InterPro" id="IPR006597">
    <property type="entry name" value="Sel1-like"/>
</dbReference>
<dbReference type="InterPro" id="IPR011990">
    <property type="entry name" value="TPR-like_helical_dom_sf"/>
</dbReference>
<evidence type="ECO:0000256" key="1">
    <source>
        <dbReference type="ARBA" id="ARBA00007734"/>
    </source>
</evidence>
<dbReference type="RefSeq" id="WP_028460834.1">
    <property type="nucleotide sequence ID" value="NZ_FSRO01000001.1"/>
</dbReference>
<dbReference type="SUPFAM" id="SSF53955">
    <property type="entry name" value="Lysozyme-like"/>
    <property type="match status" value="1"/>
</dbReference>
<comment type="similarity">
    <text evidence="1">Belongs to the transglycosylase Slt family.</text>
</comment>
<name>A0A1N6JCW1_9PROT</name>
<dbReference type="Pfam" id="PF08238">
    <property type="entry name" value="Sel1"/>
    <property type="match status" value="2"/>
</dbReference>
<reference evidence="3 4" key="1">
    <citation type="submission" date="2016-12" db="EMBL/GenBank/DDBJ databases">
        <authorList>
            <person name="Song W.-J."/>
            <person name="Kurnit D.M."/>
        </authorList>
    </citation>
    <scope>NUCLEOTIDE SEQUENCE [LARGE SCALE GENOMIC DNA]</scope>
    <source>
        <strain evidence="3 4">ATCC 49181</strain>
    </source>
</reference>
<evidence type="ECO:0000259" key="2">
    <source>
        <dbReference type="Pfam" id="PF01464"/>
    </source>
</evidence>
<dbReference type="PANTHER" id="PTHR37423:SF2">
    <property type="entry name" value="MEMBRANE-BOUND LYTIC MUREIN TRANSGLYCOSYLASE C"/>
    <property type="match status" value="1"/>
</dbReference>
<dbReference type="eggNOG" id="COG0741">
    <property type="taxonomic scope" value="Bacteria"/>
</dbReference>
<accession>A0A1N6JCW1</accession>
<dbReference type="EMBL" id="FSRO01000001">
    <property type="protein sequence ID" value="SIO42051.1"/>
    <property type="molecule type" value="Genomic_DNA"/>
</dbReference>
<proteinExistence type="inferred from homology"/>
<organism evidence="3 4">
    <name type="scientific">Nitrosomonas cryotolerans ATCC 49181</name>
    <dbReference type="NCBI Taxonomy" id="1131553"/>
    <lineage>
        <taxon>Bacteria</taxon>
        <taxon>Pseudomonadati</taxon>
        <taxon>Pseudomonadota</taxon>
        <taxon>Betaproteobacteria</taxon>
        <taxon>Nitrosomonadales</taxon>
        <taxon>Nitrosomonadaceae</taxon>
        <taxon>Nitrosomonas</taxon>
    </lineage>
</organism>
<dbReference type="STRING" id="44575.SAMN05216419_100458"/>
<dbReference type="Gene3D" id="1.25.40.10">
    <property type="entry name" value="Tetratricopeptide repeat domain"/>
    <property type="match status" value="1"/>
</dbReference>
<dbReference type="SMART" id="SM00671">
    <property type="entry name" value="SEL1"/>
    <property type="match status" value="2"/>
</dbReference>
<evidence type="ECO:0000313" key="3">
    <source>
        <dbReference type="EMBL" id="SIO42051.1"/>
    </source>
</evidence>
<dbReference type="InterPro" id="IPR008258">
    <property type="entry name" value="Transglycosylase_SLT_dom_1"/>
</dbReference>
<keyword evidence="4" id="KW-1185">Reference proteome</keyword>